<protein>
    <recommendedName>
        <fullName evidence="4">Sporulation initiation inhibitor protein Soj</fullName>
    </recommendedName>
</protein>
<comment type="subunit">
    <text evidence="3">Dimerizes in the presence of ATP but not ADP; ATP-binding is required for double-stranded (ds)DNA-binding. Interacts with DnaA.</text>
</comment>
<proteinExistence type="inferred from homology"/>
<comment type="catalytic activity">
    <reaction evidence="2">
        <text>ATP + H2O = ADP + phosphate + H(+)</text>
        <dbReference type="Rhea" id="RHEA:13065"/>
        <dbReference type="ChEBI" id="CHEBI:15377"/>
        <dbReference type="ChEBI" id="CHEBI:15378"/>
        <dbReference type="ChEBI" id="CHEBI:30616"/>
        <dbReference type="ChEBI" id="CHEBI:43474"/>
        <dbReference type="ChEBI" id="CHEBI:456216"/>
    </reaction>
</comment>
<sequence length="259" mass="28352">MCKVISISNQKGGTAKSTTAVNLGIGLAREGKRVLLLDCDPQGSMTISLGFSEPDDMEVTLSTLMMRVVNEEELHIEDAILHHVEGVDLIPSNIELSALEISMVNVMSRETILRQLLDEVKDSYDYAILDCMPSLGMVTINALACADSVLIPVQAAYLPVKGLQQLIKTIGRVKRQLNPKLEIEGILLTMVDNRTNYAKEISQLVYDSYSSAVKVFDTQIPISVRTAETSLEGSSIYKYDPKGKAAVAYKVLTKEVLNG</sequence>
<feature type="domain" description="AAA" evidence="5">
    <location>
        <begin position="3"/>
        <end position="183"/>
    </location>
</feature>
<comment type="similarity">
    <text evidence="1">Belongs to the ParA family.</text>
</comment>
<dbReference type="PIRSF" id="PIRSF009320">
    <property type="entry name" value="Nuc_binding_HP_1000"/>
    <property type="match status" value="1"/>
</dbReference>
<dbReference type="InterPro" id="IPR025669">
    <property type="entry name" value="AAA_dom"/>
</dbReference>
<reference evidence="7" key="1">
    <citation type="submission" date="2016-10" db="EMBL/GenBank/DDBJ databases">
        <authorList>
            <person name="Varghese N."/>
            <person name="Submissions S."/>
        </authorList>
    </citation>
    <scope>NUCLEOTIDE SEQUENCE [LARGE SCALE GENOMIC DNA]</scope>
    <source>
        <strain evidence="7">XBD2006</strain>
    </source>
</reference>
<dbReference type="FunFam" id="3.40.50.300:FF:000285">
    <property type="entry name" value="Sporulation initiation inhibitor Soj"/>
    <property type="match status" value="1"/>
</dbReference>
<evidence type="ECO:0000256" key="3">
    <source>
        <dbReference type="ARBA" id="ARBA00062323"/>
    </source>
</evidence>
<dbReference type="Gene3D" id="3.40.50.300">
    <property type="entry name" value="P-loop containing nucleotide triphosphate hydrolases"/>
    <property type="match status" value="1"/>
</dbReference>
<dbReference type="RefSeq" id="WP_074462431.1">
    <property type="nucleotide sequence ID" value="NZ_FMUR01000010.1"/>
</dbReference>
<dbReference type="Proteomes" id="UP000183047">
    <property type="component" value="Unassembled WGS sequence"/>
</dbReference>
<dbReference type="InterPro" id="IPR027417">
    <property type="entry name" value="P-loop_NTPase"/>
</dbReference>
<keyword evidence="7" id="KW-1185">Reference proteome</keyword>
<dbReference type="AlphaFoldDB" id="A0A1G5E873"/>
<accession>A0A1G5E873</accession>
<dbReference type="OrthoDB" id="9815116at2"/>
<evidence type="ECO:0000256" key="1">
    <source>
        <dbReference type="ARBA" id="ARBA00006976"/>
    </source>
</evidence>
<dbReference type="SUPFAM" id="SSF52540">
    <property type="entry name" value="P-loop containing nucleoside triphosphate hydrolases"/>
    <property type="match status" value="1"/>
</dbReference>
<evidence type="ECO:0000313" key="7">
    <source>
        <dbReference type="Proteomes" id="UP000183047"/>
    </source>
</evidence>
<dbReference type="EMBL" id="FMUR01000010">
    <property type="protein sequence ID" value="SCY23224.1"/>
    <property type="molecule type" value="Genomic_DNA"/>
</dbReference>
<evidence type="ECO:0000256" key="2">
    <source>
        <dbReference type="ARBA" id="ARBA00049360"/>
    </source>
</evidence>
<evidence type="ECO:0000259" key="5">
    <source>
        <dbReference type="Pfam" id="PF13614"/>
    </source>
</evidence>
<name>A0A1G5E873_9FIRM</name>
<gene>
    <name evidence="6" type="ORF">SAMN02910451_01849</name>
</gene>
<dbReference type="PANTHER" id="PTHR13696">
    <property type="entry name" value="P-LOOP CONTAINING NUCLEOSIDE TRIPHOSPHATE HYDROLASE"/>
    <property type="match status" value="1"/>
</dbReference>
<dbReference type="PANTHER" id="PTHR13696:SF99">
    <property type="entry name" value="COBYRINIC ACID AC-DIAMIDE SYNTHASE"/>
    <property type="match status" value="1"/>
</dbReference>
<dbReference type="Pfam" id="PF13614">
    <property type="entry name" value="AAA_31"/>
    <property type="match status" value="1"/>
</dbReference>
<evidence type="ECO:0000256" key="4">
    <source>
        <dbReference type="ARBA" id="ARBA00071824"/>
    </source>
</evidence>
<evidence type="ECO:0000313" key="6">
    <source>
        <dbReference type="EMBL" id="SCY23224.1"/>
    </source>
</evidence>
<organism evidence="6 7">
    <name type="scientific">Butyrivibrio hungatei</name>
    <dbReference type="NCBI Taxonomy" id="185008"/>
    <lineage>
        <taxon>Bacteria</taxon>
        <taxon>Bacillati</taxon>
        <taxon>Bacillota</taxon>
        <taxon>Clostridia</taxon>
        <taxon>Lachnospirales</taxon>
        <taxon>Lachnospiraceae</taxon>
        <taxon>Butyrivibrio</taxon>
    </lineage>
</organism>
<dbReference type="CDD" id="cd02042">
    <property type="entry name" value="ParAB_family"/>
    <property type="match status" value="1"/>
</dbReference>
<dbReference type="InterPro" id="IPR050678">
    <property type="entry name" value="DNA_Partitioning_ATPase"/>
</dbReference>